<feature type="chain" id="PRO_5042212634" evidence="1">
    <location>
        <begin position="25"/>
        <end position="66"/>
    </location>
</feature>
<keyword evidence="3" id="KW-1185">Reference proteome</keyword>
<dbReference type="RefSeq" id="WP_044838118.1">
    <property type="nucleotide sequence ID" value="NZ_CP059733.1"/>
</dbReference>
<dbReference type="EMBL" id="CP059733">
    <property type="protein sequence ID" value="WDE07874.1"/>
    <property type="molecule type" value="Genomic_DNA"/>
</dbReference>
<dbReference type="KEGG" id="tvd:SG34_013885"/>
<protein>
    <submittedName>
        <fullName evidence="2">Uncharacterized protein</fullName>
    </submittedName>
</protein>
<proteinExistence type="predicted"/>
<dbReference type="Proteomes" id="UP000032352">
    <property type="component" value="Chromosome"/>
</dbReference>
<organism evidence="2 3">
    <name type="scientific">Thalassomonas viridans</name>
    <dbReference type="NCBI Taxonomy" id="137584"/>
    <lineage>
        <taxon>Bacteria</taxon>
        <taxon>Pseudomonadati</taxon>
        <taxon>Pseudomonadota</taxon>
        <taxon>Gammaproteobacteria</taxon>
        <taxon>Alteromonadales</taxon>
        <taxon>Colwelliaceae</taxon>
        <taxon>Thalassomonas</taxon>
    </lineage>
</organism>
<evidence type="ECO:0000313" key="3">
    <source>
        <dbReference type="Proteomes" id="UP000032352"/>
    </source>
</evidence>
<dbReference type="AlphaFoldDB" id="A0AAF0CD85"/>
<evidence type="ECO:0000256" key="1">
    <source>
        <dbReference type="SAM" id="SignalP"/>
    </source>
</evidence>
<accession>A0AAF0CD85</accession>
<reference evidence="2 3" key="1">
    <citation type="journal article" date="2015" name="Genome Announc.">
        <title>Draft Genome Sequences of Marine Isolates of Thalassomonas viridans and Thalassomonas actiniarum.</title>
        <authorList>
            <person name="Olonade I."/>
            <person name="van Zyl L.J."/>
            <person name="Trindade M."/>
        </authorList>
    </citation>
    <scope>NUCLEOTIDE SEQUENCE [LARGE SCALE GENOMIC DNA]</scope>
    <source>
        <strain evidence="2 3">XOM25</strain>
    </source>
</reference>
<sequence length="66" mass="7178">MNKKLMFALAGIGMGIGLTTTATAATSSECRQAQGMSNYYCNYVMDNNLCNYWINVVIECGQIVSV</sequence>
<feature type="signal peptide" evidence="1">
    <location>
        <begin position="1"/>
        <end position="24"/>
    </location>
</feature>
<name>A0AAF0CD85_9GAMM</name>
<reference evidence="2 3" key="2">
    <citation type="journal article" date="2022" name="Mar. Drugs">
        <title>Bioassay-Guided Fractionation Leads to the Detection of Cholic Acid Generated by the Rare Thalassomonas sp.</title>
        <authorList>
            <person name="Pheiffer F."/>
            <person name="Schneider Y.K."/>
            <person name="Hansen E.H."/>
            <person name="Andersen J.H."/>
            <person name="Isaksson J."/>
            <person name="Busche T."/>
            <person name="R C."/>
            <person name="Kalinowski J."/>
            <person name="Zyl L.V."/>
            <person name="Trindade M."/>
        </authorList>
    </citation>
    <scope>NUCLEOTIDE SEQUENCE [LARGE SCALE GENOMIC DNA]</scope>
    <source>
        <strain evidence="2 3">XOM25</strain>
    </source>
</reference>
<evidence type="ECO:0000313" key="2">
    <source>
        <dbReference type="EMBL" id="WDE07874.1"/>
    </source>
</evidence>
<gene>
    <name evidence="2" type="ORF">SG34_013885</name>
</gene>
<keyword evidence="1" id="KW-0732">Signal</keyword>